<protein>
    <submittedName>
        <fullName evidence="1">Uncharacterized protein</fullName>
    </submittedName>
</protein>
<comment type="caution">
    <text evidence="1">The sequence shown here is derived from an EMBL/GenBank/DDBJ whole genome shotgun (WGS) entry which is preliminary data.</text>
</comment>
<sequence length="169" mass="18241">MDLRSADGARVRLRPVGYQLPDATGGYDANWLIIGGTVDLANGRTWTFTDPALLTWEARELGDWLAEAAHGRVEVVTDDQAAALPDDDASHDAAAIFIEPNLAFSVAGYAGTAPHGVDGTVSLRVHMAYESAPDWAEDIIVELTCPREMVLRAAQDWNAQLAAFPRKVP</sequence>
<dbReference type="EMBL" id="JAJOMB010000003">
    <property type="protein sequence ID" value="MCD5310587.1"/>
    <property type="molecule type" value="Genomic_DNA"/>
</dbReference>
<keyword evidence="2" id="KW-1185">Reference proteome</keyword>
<dbReference type="RefSeq" id="WP_231439595.1">
    <property type="nucleotide sequence ID" value="NZ_JAJOMB010000003.1"/>
</dbReference>
<dbReference type="Proteomes" id="UP001138997">
    <property type="component" value="Unassembled WGS sequence"/>
</dbReference>
<evidence type="ECO:0000313" key="2">
    <source>
        <dbReference type="Proteomes" id="UP001138997"/>
    </source>
</evidence>
<proteinExistence type="predicted"/>
<accession>A0A9X1SSE8</accession>
<name>A0A9X1SSE8_9ACTN</name>
<dbReference type="InterPro" id="IPR056510">
    <property type="entry name" value="WapI"/>
</dbReference>
<dbReference type="Pfam" id="PF24716">
    <property type="entry name" value="WapI"/>
    <property type="match status" value="1"/>
</dbReference>
<gene>
    <name evidence="1" type="ORF">LR394_06750</name>
</gene>
<organism evidence="1 2">
    <name type="scientific">Kineosporia babensis</name>
    <dbReference type="NCBI Taxonomy" id="499548"/>
    <lineage>
        <taxon>Bacteria</taxon>
        <taxon>Bacillati</taxon>
        <taxon>Actinomycetota</taxon>
        <taxon>Actinomycetes</taxon>
        <taxon>Kineosporiales</taxon>
        <taxon>Kineosporiaceae</taxon>
        <taxon>Kineosporia</taxon>
    </lineage>
</organism>
<evidence type="ECO:0000313" key="1">
    <source>
        <dbReference type="EMBL" id="MCD5310587.1"/>
    </source>
</evidence>
<reference evidence="1" key="1">
    <citation type="submission" date="2021-11" db="EMBL/GenBank/DDBJ databases">
        <title>Streptomyces corallinus and Kineosporia corallina sp. nov., two new coral-derived marine actinobacteria.</title>
        <authorList>
            <person name="Buangrab K."/>
            <person name="Sutthacheep M."/>
            <person name="Yeemin T."/>
            <person name="Harunari E."/>
            <person name="Igarashi Y."/>
            <person name="Sripreechasak P."/>
            <person name="Kanchanasin P."/>
            <person name="Tanasupawat S."/>
            <person name="Phongsopitanun W."/>
        </authorList>
    </citation>
    <scope>NUCLEOTIDE SEQUENCE</scope>
    <source>
        <strain evidence="1">JCM 31032</strain>
    </source>
</reference>
<dbReference type="AlphaFoldDB" id="A0A9X1SSE8"/>